<dbReference type="Pfam" id="PF07676">
    <property type="entry name" value="PD40"/>
    <property type="match status" value="1"/>
</dbReference>
<keyword evidence="3" id="KW-1185">Reference proteome</keyword>
<keyword evidence="1" id="KW-0853">WD repeat</keyword>
<feature type="repeat" description="WD" evidence="1">
    <location>
        <begin position="291"/>
        <end position="332"/>
    </location>
</feature>
<dbReference type="Gene3D" id="2.130.10.10">
    <property type="entry name" value="YVTN repeat-like/Quinoprotein amine dehydrogenase"/>
    <property type="match status" value="2"/>
</dbReference>
<evidence type="ECO:0008006" key="4">
    <source>
        <dbReference type="Google" id="ProtNLM"/>
    </source>
</evidence>
<gene>
    <name evidence="2" type="ORF">GCM10023196_076030</name>
</gene>
<reference evidence="3" key="1">
    <citation type="journal article" date="2019" name="Int. J. Syst. Evol. Microbiol.">
        <title>The Global Catalogue of Microorganisms (GCM) 10K type strain sequencing project: providing services to taxonomists for standard genome sequencing and annotation.</title>
        <authorList>
            <consortium name="The Broad Institute Genomics Platform"/>
            <consortium name="The Broad Institute Genome Sequencing Center for Infectious Disease"/>
            <person name="Wu L."/>
            <person name="Ma J."/>
        </authorList>
    </citation>
    <scope>NUCLEOTIDE SEQUENCE [LARGE SCALE GENOMIC DNA]</scope>
    <source>
        <strain evidence="3">JCM 17939</strain>
    </source>
</reference>
<name>A0ABP8UL32_9ACTN</name>
<dbReference type="Pfam" id="PF00400">
    <property type="entry name" value="WD40"/>
    <property type="match status" value="4"/>
</dbReference>
<dbReference type="PROSITE" id="PS50294">
    <property type="entry name" value="WD_REPEATS_REGION"/>
    <property type="match status" value="1"/>
</dbReference>
<evidence type="ECO:0000313" key="3">
    <source>
        <dbReference type="Proteomes" id="UP001501442"/>
    </source>
</evidence>
<dbReference type="RefSeq" id="WP_345437416.1">
    <property type="nucleotide sequence ID" value="NZ_BAABHK010000013.1"/>
</dbReference>
<dbReference type="Proteomes" id="UP001501442">
    <property type="component" value="Unassembled WGS sequence"/>
</dbReference>
<evidence type="ECO:0000256" key="1">
    <source>
        <dbReference type="PROSITE-ProRule" id="PRU00221"/>
    </source>
</evidence>
<evidence type="ECO:0000313" key="2">
    <source>
        <dbReference type="EMBL" id="GAA4634451.1"/>
    </source>
</evidence>
<comment type="caution">
    <text evidence="2">The sequence shown here is derived from an EMBL/GenBank/DDBJ whole genome shotgun (WGS) entry which is preliminary data.</text>
</comment>
<protein>
    <recommendedName>
        <fullName evidence="4">WD40 repeat domain-containing protein</fullName>
    </recommendedName>
</protein>
<dbReference type="InterPro" id="IPR001680">
    <property type="entry name" value="WD40_rpt"/>
</dbReference>
<dbReference type="PANTHER" id="PTHR19879">
    <property type="entry name" value="TRANSCRIPTION INITIATION FACTOR TFIID"/>
    <property type="match status" value="1"/>
</dbReference>
<dbReference type="InterPro" id="IPR011047">
    <property type="entry name" value="Quinoprotein_ADH-like_sf"/>
</dbReference>
<organism evidence="2 3">
    <name type="scientific">Actinoallomurus vinaceus</name>
    <dbReference type="NCBI Taxonomy" id="1080074"/>
    <lineage>
        <taxon>Bacteria</taxon>
        <taxon>Bacillati</taxon>
        <taxon>Actinomycetota</taxon>
        <taxon>Actinomycetes</taxon>
        <taxon>Streptosporangiales</taxon>
        <taxon>Thermomonosporaceae</taxon>
        <taxon>Actinoallomurus</taxon>
    </lineage>
</organism>
<dbReference type="InterPro" id="IPR011659">
    <property type="entry name" value="WD40"/>
</dbReference>
<dbReference type="PANTHER" id="PTHR19879:SF9">
    <property type="entry name" value="TRANSCRIPTION INITIATION FACTOR TFIID SUBUNIT 5"/>
    <property type="match status" value="1"/>
</dbReference>
<dbReference type="EMBL" id="BAABHK010000013">
    <property type="protein sequence ID" value="GAA4634451.1"/>
    <property type="molecule type" value="Genomic_DNA"/>
</dbReference>
<sequence length="390" mass="41349">MSEPERRRTPRSRFLTALTAIVGALAIPATLVAVMVRFGGTPAPTDIPDYGSEAISDRDHVTSMAFSPDGRTLAVAGGTDGAGGTELSLWDVPGRRKVATLDLPDHGRVHAVAFSPDGRTLAAGGGFDETDKAWVWLWDAAGRQKIAALPIPYDWVGELAFSPGGKTLAVGGGKVGEYHNDVGGGVWLWDLASHRNVAALTSVSGVDVMAFSPDGKTLATTGDRSEEWSKIWLWDVARRRKIATLAPGHNIYSAAFSPDGRTLATGGESGRRLEGEIRLWDVAGRRTVATLTDPDDYVGPVAFSPDGKLLASGDHEKGVRLWDMASHRNVGTVSLPHRRRELYSVVFSPDGANLALGGDGIGLCTGRVLVLAPHRCRLTEFGSPSAALSP</sequence>
<dbReference type="InterPro" id="IPR015943">
    <property type="entry name" value="WD40/YVTN_repeat-like_dom_sf"/>
</dbReference>
<dbReference type="SMART" id="SM00320">
    <property type="entry name" value="WD40"/>
    <property type="match status" value="6"/>
</dbReference>
<accession>A0ABP8UL32</accession>
<dbReference type="SUPFAM" id="SSF50998">
    <property type="entry name" value="Quinoprotein alcohol dehydrogenase-like"/>
    <property type="match status" value="1"/>
</dbReference>
<proteinExistence type="predicted"/>
<dbReference type="PROSITE" id="PS50082">
    <property type="entry name" value="WD_REPEATS_2"/>
    <property type="match status" value="1"/>
</dbReference>